<comment type="caution">
    <text evidence="3">The sequence shown here is derived from an EMBL/GenBank/DDBJ whole genome shotgun (WGS) entry which is preliminary data.</text>
</comment>
<dbReference type="InterPro" id="IPR051465">
    <property type="entry name" value="Cell_Envelope_Struct_Comp"/>
</dbReference>
<dbReference type="RefSeq" id="WP_116192116.1">
    <property type="nucleotide sequence ID" value="NZ_QTTN01000047.1"/>
</dbReference>
<feature type="domain" description="SLH" evidence="2">
    <location>
        <begin position="1247"/>
        <end position="1303"/>
    </location>
</feature>
<evidence type="ECO:0000313" key="4">
    <source>
        <dbReference type="Proteomes" id="UP000256304"/>
    </source>
</evidence>
<dbReference type="PANTHER" id="PTHR43308">
    <property type="entry name" value="OUTER MEMBRANE PROTEIN ALPHA-RELATED"/>
    <property type="match status" value="1"/>
</dbReference>
<name>A0A3D9QU06_9BACL</name>
<dbReference type="EMBL" id="QTTN01000047">
    <property type="protein sequence ID" value="REE66716.1"/>
    <property type="molecule type" value="Genomic_DNA"/>
</dbReference>
<organism evidence="3 4">
    <name type="scientific">Paenibacillus taihuensis</name>
    <dbReference type="NCBI Taxonomy" id="1156355"/>
    <lineage>
        <taxon>Bacteria</taxon>
        <taxon>Bacillati</taxon>
        <taxon>Bacillota</taxon>
        <taxon>Bacilli</taxon>
        <taxon>Bacillales</taxon>
        <taxon>Paenibacillaceae</taxon>
        <taxon>Paenibacillus</taxon>
    </lineage>
</organism>
<evidence type="ECO:0000313" key="3">
    <source>
        <dbReference type="EMBL" id="REE66716.1"/>
    </source>
</evidence>
<evidence type="ECO:0000259" key="2">
    <source>
        <dbReference type="PROSITE" id="PS51272"/>
    </source>
</evidence>
<dbReference type="Pfam" id="PF00395">
    <property type="entry name" value="SLH"/>
    <property type="match status" value="3"/>
</dbReference>
<dbReference type="Gene3D" id="2.60.40.1120">
    <property type="entry name" value="Carboxypeptidase-like, regulatory domain"/>
    <property type="match status" value="1"/>
</dbReference>
<feature type="chain" id="PRO_5017708822" evidence="1">
    <location>
        <begin position="33"/>
        <end position="1340"/>
    </location>
</feature>
<sequence>MNKQTLKAVLRWVVIASMLLTSIPFYSDSASANIVEPTVTSAIFGTTVNDTSAYLLGTAVGFGAGTQVGYEYSKNSDMSDSVSTAPYPLSGTYVYGYLWNLDRGTTYYYRAFASSGGDKVYGEIESFKTAIITGLDVRDSGGTTLGKTPFAFSYTQTGYEVDVPYGTTSVSVVESADLGTAQQPLNLGFSIVGDSSSASTEPWHSTLGSNIEAVHTVNLTSDSTVVCVGTMAFAVDTITPSPCSAGQFAVTINRLSTSVTTTNAVVTDTTAFLIGAADGFGSSTPVGFEYSEDENFETNTTTTTETMSGSSIYSSLSDLDRGATYYYRAYAEVDGRKVYGNILTFKTAIITGIDVKNSGITLDKSPSAFSYDETAYTVHVPRSTTSVSVVESADLGTAAELADLDFAVDGGNTVYEPWQAGLGSSLSASHEVSISANTTTVCVGGLTFAAPGILPGPCSQGQYTITIIRDSGTVTTTRADVTDMTAFLFGTTDDFDSSTPVGFEYSKSENFSTSTTTAGVLAGSSIYSSLEDLDRGATYYYRAYAEEDDVKVYGATLSFKTAIITGIDVKNSSGTTLEKLPASFSYNDAAYTVHVPHNTTSVSVVETVDRGTAPSPMNLVFTVGGSSSTEPWQTVSGSNISSTHTVAITADTTIVYVCRPVFTRPNTTATCNSEQFAVTITRDPGTVTTTRADVTDTTAFLIGTADEFDSSTQVGFEYSEYEDFRTSATTTEALSGSSIYSSLSDLNRGTTYYYRAYAEEDGVKVYGATLSFKTAIITGIDVKNSGTTLTKSPSAFGYLTTAYTVHVPHSTTNVSVVETVDRGTAPTPIHLGFSVGGSTSSEPWQTVSGSIISSTHTVAIEADSTIVCVSTPEFASPASAAPVGPCASGKFAITIIRDAAPQSSAPTPPPSVVLVLDSNPNSTNESAKTAMTQIVGTDLKMSAQLMNANGEALNIPEIPLGADGSFSLQGVPSGQYTVALSVIAPTGEKLAGRIAKLTVNSDGSAKLEAGLIDPYGIVTDAVTGKTIEGAKVTLHWMDTKLNSSKGRKAGDLVVLPELPDFKPNQNHDPQTTVNGGQYGWMVFPDGDYYITAEKDGYETFDSRKDTRNEQQGVDSYIKDGNIHVGQSIVQYSFAMHPKVIASGEHKPYMLGYPDGSFRPERGITRAEIAAILSRLFTGDQAAAVSFADVKKTHWAAKEIAAVTAQKWMVGYPDGNFRPDQQVTRAEFAQILLNVKKWNPVSGNVFEDAKGHWAATAIATLAKQGLLQGYPDGTFRPNQSIKRVEADVVFNELLGRHPWKVQTKPIWTDVDSTYWGYDAVMEASIPHMFEQYESGEENWKS</sequence>
<feature type="signal peptide" evidence="1">
    <location>
        <begin position="1"/>
        <end position="32"/>
    </location>
</feature>
<proteinExistence type="predicted"/>
<reference evidence="3 4" key="1">
    <citation type="submission" date="2018-08" db="EMBL/GenBank/DDBJ databases">
        <title>Genomic Encyclopedia of Type Strains, Phase III (KMG-III): the genomes of soil and plant-associated and newly described type strains.</title>
        <authorList>
            <person name="Whitman W."/>
        </authorList>
    </citation>
    <scope>NUCLEOTIDE SEQUENCE [LARGE SCALE GENOMIC DNA]</scope>
    <source>
        <strain evidence="3 4">CGMCC 1.10966</strain>
    </source>
</reference>
<protein>
    <submittedName>
        <fullName evidence="3">S-layer family protein</fullName>
    </submittedName>
</protein>
<dbReference type="OrthoDB" id="283370at2"/>
<keyword evidence="1" id="KW-0732">Signal</keyword>
<accession>A0A3D9QU06</accession>
<keyword evidence="4" id="KW-1185">Reference proteome</keyword>
<gene>
    <name evidence="3" type="ORF">A8990_14714</name>
</gene>
<dbReference type="Proteomes" id="UP000256304">
    <property type="component" value="Unassembled WGS sequence"/>
</dbReference>
<evidence type="ECO:0000256" key="1">
    <source>
        <dbReference type="SAM" id="SignalP"/>
    </source>
</evidence>
<feature type="domain" description="SLH" evidence="2">
    <location>
        <begin position="1182"/>
        <end position="1245"/>
    </location>
</feature>
<dbReference type="PROSITE" id="PS51272">
    <property type="entry name" value="SLH"/>
    <property type="match status" value="2"/>
</dbReference>
<dbReference type="InterPro" id="IPR001119">
    <property type="entry name" value="SLH_dom"/>
</dbReference>